<name>A0A0E9Y038_ANGAN</name>
<reference evidence="1" key="1">
    <citation type="submission" date="2014-11" db="EMBL/GenBank/DDBJ databases">
        <authorList>
            <person name="Amaro Gonzalez C."/>
        </authorList>
    </citation>
    <scope>NUCLEOTIDE SEQUENCE</scope>
</reference>
<accession>A0A0E9Y038</accession>
<dbReference type="EMBL" id="GBXM01000225">
    <property type="protein sequence ID" value="JAI08353.1"/>
    <property type="molecule type" value="Transcribed_RNA"/>
</dbReference>
<dbReference type="AlphaFoldDB" id="A0A0E9Y038"/>
<protein>
    <submittedName>
        <fullName evidence="1">Uncharacterized protein</fullName>
    </submittedName>
</protein>
<sequence length="29" mass="3445">MSMYATEEVFPRFCVTSQCSRPQRLKDHP</sequence>
<organism evidence="1">
    <name type="scientific">Anguilla anguilla</name>
    <name type="common">European freshwater eel</name>
    <name type="synonym">Muraena anguilla</name>
    <dbReference type="NCBI Taxonomy" id="7936"/>
    <lineage>
        <taxon>Eukaryota</taxon>
        <taxon>Metazoa</taxon>
        <taxon>Chordata</taxon>
        <taxon>Craniata</taxon>
        <taxon>Vertebrata</taxon>
        <taxon>Euteleostomi</taxon>
        <taxon>Actinopterygii</taxon>
        <taxon>Neopterygii</taxon>
        <taxon>Teleostei</taxon>
        <taxon>Anguilliformes</taxon>
        <taxon>Anguillidae</taxon>
        <taxon>Anguilla</taxon>
    </lineage>
</organism>
<proteinExistence type="predicted"/>
<evidence type="ECO:0000313" key="1">
    <source>
        <dbReference type="EMBL" id="JAI08353.1"/>
    </source>
</evidence>
<reference evidence="1" key="2">
    <citation type="journal article" date="2015" name="Fish Shellfish Immunol.">
        <title>Early steps in the European eel (Anguilla anguilla)-Vibrio vulnificus interaction in the gills: Role of the RtxA13 toxin.</title>
        <authorList>
            <person name="Callol A."/>
            <person name="Pajuelo D."/>
            <person name="Ebbesson L."/>
            <person name="Teles M."/>
            <person name="MacKenzie S."/>
            <person name="Amaro C."/>
        </authorList>
    </citation>
    <scope>NUCLEOTIDE SEQUENCE</scope>
</reference>